<evidence type="ECO:0000313" key="4">
    <source>
        <dbReference type="EMBL" id="KAK0586803.1"/>
    </source>
</evidence>
<dbReference type="InterPro" id="IPR044303">
    <property type="entry name" value="ZAT1/4/9"/>
</dbReference>
<feature type="compositionally biased region" description="Basic residues" evidence="2">
    <location>
        <begin position="132"/>
        <end position="142"/>
    </location>
</feature>
<dbReference type="PROSITE" id="PS50157">
    <property type="entry name" value="ZINC_FINGER_C2H2_2"/>
    <property type="match status" value="2"/>
</dbReference>
<reference evidence="4" key="1">
    <citation type="journal article" date="2022" name="Plant J.">
        <title>Strategies of tolerance reflected in two North American maple genomes.</title>
        <authorList>
            <person name="McEvoy S.L."/>
            <person name="Sezen U.U."/>
            <person name="Trouern-Trend A."/>
            <person name="McMahon S.M."/>
            <person name="Schaberg P.G."/>
            <person name="Yang J."/>
            <person name="Wegrzyn J.L."/>
            <person name="Swenson N.G."/>
        </authorList>
    </citation>
    <scope>NUCLEOTIDE SEQUENCE</scope>
    <source>
        <strain evidence="4">NS2018</strain>
    </source>
</reference>
<keyword evidence="1" id="KW-0862">Zinc</keyword>
<sequence>MEKHKCKLCPRTFSNGRALGGHMKAHLAALPLPPKTPTQQQQQQQQIVGGDSTESASSTSSSSGEEQEHGDKSREQLIAAAAAAAEDKANLAYGLRNNPKKSFRFADPEFSFAIDSGSVVQDRESETESKNPTRRRSKRSRKLFVAQQDHHHQKQNLEEIIINQPKLKKPSCVDSPPTEPEPVSSVSDTSPEEDLAMCLMLLSRDAWMKNRDEEEEEEEEDHQVNGIKEKEKSVEMLEESEEIKLNNIKIRGKNHHRCEKCRKVFRSYRALNGHKKVCEAAQTRNAGKKLVVAATDEKIFECPFCFKVFGSGQALGGHKRSHLLASSSTTPASAIPIKFDNSLIDLNLPAPLEEDDYSVVSDA</sequence>
<dbReference type="InterPro" id="IPR036236">
    <property type="entry name" value="Znf_C2H2_sf"/>
</dbReference>
<dbReference type="SUPFAM" id="SSF57667">
    <property type="entry name" value="beta-beta-alpha zinc fingers"/>
    <property type="match status" value="1"/>
</dbReference>
<dbReference type="EMBL" id="JAUESC010000382">
    <property type="protein sequence ID" value="KAK0586803.1"/>
    <property type="molecule type" value="Genomic_DNA"/>
</dbReference>
<reference evidence="4" key="2">
    <citation type="submission" date="2023-06" db="EMBL/GenBank/DDBJ databases">
        <authorList>
            <person name="Swenson N.G."/>
            <person name="Wegrzyn J.L."/>
            <person name="Mcevoy S.L."/>
        </authorList>
    </citation>
    <scope>NUCLEOTIDE SEQUENCE</scope>
    <source>
        <strain evidence="4">NS2018</strain>
        <tissue evidence="4">Leaf</tissue>
    </source>
</reference>
<dbReference type="SMART" id="SM00355">
    <property type="entry name" value="ZnF_C2H2"/>
    <property type="match status" value="3"/>
</dbReference>
<dbReference type="GO" id="GO:0008270">
    <property type="term" value="F:zinc ion binding"/>
    <property type="evidence" value="ECO:0007669"/>
    <property type="project" value="UniProtKB-KW"/>
</dbReference>
<evidence type="ECO:0000256" key="2">
    <source>
        <dbReference type="SAM" id="MobiDB-lite"/>
    </source>
</evidence>
<name>A0AA39S756_ACESA</name>
<keyword evidence="1" id="KW-0863">Zinc-finger</keyword>
<feature type="compositionally biased region" description="Basic and acidic residues" evidence="2">
    <location>
        <begin position="66"/>
        <end position="75"/>
    </location>
</feature>
<feature type="region of interest" description="Disordered" evidence="2">
    <location>
        <begin position="117"/>
        <end position="154"/>
    </location>
</feature>
<evidence type="ECO:0000256" key="1">
    <source>
        <dbReference type="PROSITE-ProRule" id="PRU00042"/>
    </source>
</evidence>
<feature type="domain" description="C2H2-type" evidence="3">
    <location>
        <begin position="4"/>
        <end position="31"/>
    </location>
</feature>
<dbReference type="PROSITE" id="PS00028">
    <property type="entry name" value="ZINC_FINGER_C2H2_1"/>
    <property type="match status" value="2"/>
</dbReference>
<proteinExistence type="predicted"/>
<feature type="compositionally biased region" description="Low complexity" evidence="2">
    <location>
        <begin position="39"/>
        <end position="64"/>
    </location>
</feature>
<evidence type="ECO:0000313" key="5">
    <source>
        <dbReference type="Proteomes" id="UP001168877"/>
    </source>
</evidence>
<feature type="region of interest" description="Disordered" evidence="2">
    <location>
        <begin position="210"/>
        <end position="232"/>
    </location>
</feature>
<dbReference type="Pfam" id="PF13912">
    <property type="entry name" value="zf-C2H2_6"/>
    <property type="match status" value="3"/>
</dbReference>
<feature type="domain" description="C2H2-type" evidence="3">
    <location>
        <begin position="300"/>
        <end position="322"/>
    </location>
</feature>
<gene>
    <name evidence="4" type="ORF">LWI29_012570</name>
</gene>
<dbReference type="GO" id="GO:0006355">
    <property type="term" value="P:regulation of DNA-templated transcription"/>
    <property type="evidence" value="ECO:0007669"/>
    <property type="project" value="InterPro"/>
</dbReference>
<feature type="region of interest" description="Disordered" evidence="2">
    <location>
        <begin position="31"/>
        <end position="75"/>
    </location>
</feature>
<dbReference type="InterPro" id="IPR013087">
    <property type="entry name" value="Znf_C2H2_type"/>
</dbReference>
<evidence type="ECO:0000259" key="3">
    <source>
        <dbReference type="PROSITE" id="PS50157"/>
    </source>
</evidence>
<feature type="region of interest" description="Disordered" evidence="2">
    <location>
        <begin position="168"/>
        <end position="191"/>
    </location>
</feature>
<dbReference type="AlphaFoldDB" id="A0AA39S756"/>
<keyword evidence="5" id="KW-1185">Reference proteome</keyword>
<dbReference type="Proteomes" id="UP001168877">
    <property type="component" value="Unassembled WGS sequence"/>
</dbReference>
<protein>
    <recommendedName>
        <fullName evidence="3">C2H2-type domain-containing protein</fullName>
    </recommendedName>
</protein>
<organism evidence="4 5">
    <name type="scientific">Acer saccharum</name>
    <name type="common">Sugar maple</name>
    <dbReference type="NCBI Taxonomy" id="4024"/>
    <lineage>
        <taxon>Eukaryota</taxon>
        <taxon>Viridiplantae</taxon>
        <taxon>Streptophyta</taxon>
        <taxon>Embryophyta</taxon>
        <taxon>Tracheophyta</taxon>
        <taxon>Spermatophyta</taxon>
        <taxon>Magnoliopsida</taxon>
        <taxon>eudicotyledons</taxon>
        <taxon>Gunneridae</taxon>
        <taxon>Pentapetalae</taxon>
        <taxon>rosids</taxon>
        <taxon>malvids</taxon>
        <taxon>Sapindales</taxon>
        <taxon>Sapindaceae</taxon>
        <taxon>Hippocastanoideae</taxon>
        <taxon>Acereae</taxon>
        <taxon>Acer</taxon>
    </lineage>
</organism>
<keyword evidence="1" id="KW-0479">Metal-binding</keyword>
<feature type="compositionally biased region" description="Basic and acidic residues" evidence="2">
    <location>
        <begin position="121"/>
        <end position="131"/>
    </location>
</feature>
<accession>A0AA39S756</accession>
<comment type="caution">
    <text evidence="4">The sequence shown here is derived from an EMBL/GenBank/DDBJ whole genome shotgun (WGS) entry which is preliminary data.</text>
</comment>
<dbReference type="PANTHER" id="PTHR46326">
    <property type="entry name" value="ZINC FINGER PROTEIN ZAT1-RELATED"/>
    <property type="match status" value="1"/>
</dbReference>
<dbReference type="PANTHER" id="PTHR46326:SF8">
    <property type="entry name" value="C2H2-LIKE ZINC FINGER PROTEIN"/>
    <property type="match status" value="1"/>
</dbReference>
<dbReference type="Gene3D" id="3.30.160.60">
    <property type="entry name" value="Classic Zinc Finger"/>
    <property type="match status" value="1"/>
</dbReference>